<dbReference type="PANTHER" id="PTHR43278:SF2">
    <property type="entry name" value="IRON-SULFUR FLAVOPROTEIN"/>
    <property type="match status" value="1"/>
</dbReference>
<organism evidence="4 5">
    <name type="scientific">Brotonthovivens ammoniilytica</name>
    <dbReference type="NCBI Taxonomy" id="2981725"/>
    <lineage>
        <taxon>Bacteria</taxon>
        <taxon>Bacillati</taxon>
        <taxon>Bacillota</taxon>
        <taxon>Clostridia</taxon>
        <taxon>Lachnospirales</taxon>
        <taxon>Lachnospiraceae</taxon>
        <taxon>Brotonthovivens</taxon>
    </lineage>
</organism>
<evidence type="ECO:0000313" key="4">
    <source>
        <dbReference type="EMBL" id="MCU6763593.1"/>
    </source>
</evidence>
<sequence>MNILIIKSSPHKKGSSNLLAENFIRGAEEKGHQVSIFDAGHAKLHPCLGCDACHMNGLCIQKDDMTELRSQILDSDMAVFVTPIYYFGMSAQLKTVIDRFYSFNSELMEKALKTMLIAAAWDSNDWTMKDISAHYETLCRYLNFKDQGQILGIGCGNVSMTKSTEFPEQAYRLGKTI</sequence>
<keyword evidence="1" id="KW-0285">Flavoprotein</keyword>
<reference evidence="4 5" key="1">
    <citation type="journal article" date="2021" name="ISME Commun">
        <title>Automated analysis of genomic sequences facilitates high-throughput and comprehensive description of bacteria.</title>
        <authorList>
            <person name="Hitch T.C.A."/>
        </authorList>
    </citation>
    <scope>NUCLEOTIDE SEQUENCE [LARGE SCALE GENOMIC DNA]</scope>
    <source>
        <strain evidence="4 5">Sanger_109</strain>
    </source>
</reference>
<proteinExistence type="predicted"/>
<dbReference type="SUPFAM" id="SSF52218">
    <property type="entry name" value="Flavoproteins"/>
    <property type="match status" value="1"/>
</dbReference>
<feature type="domain" description="NADPH-dependent FMN reductase-like" evidence="3">
    <location>
        <begin position="1"/>
        <end position="112"/>
    </location>
</feature>
<name>A0ABT2TMY0_9FIRM</name>
<gene>
    <name evidence="4" type="ORF">OCV88_14890</name>
</gene>
<dbReference type="EMBL" id="JAOQJQ010000008">
    <property type="protein sequence ID" value="MCU6763593.1"/>
    <property type="molecule type" value="Genomic_DNA"/>
</dbReference>
<keyword evidence="5" id="KW-1185">Reference proteome</keyword>
<evidence type="ECO:0000256" key="2">
    <source>
        <dbReference type="ARBA" id="ARBA00022643"/>
    </source>
</evidence>
<evidence type="ECO:0000313" key="5">
    <source>
        <dbReference type="Proteomes" id="UP001652442"/>
    </source>
</evidence>
<dbReference type="InterPro" id="IPR051796">
    <property type="entry name" value="ISF_SsuE-like"/>
</dbReference>
<keyword evidence="2" id="KW-0288">FMN</keyword>
<dbReference type="Proteomes" id="UP001652442">
    <property type="component" value="Unassembled WGS sequence"/>
</dbReference>
<protein>
    <submittedName>
        <fullName evidence="4">Flavodoxin family protein</fullName>
    </submittedName>
</protein>
<dbReference type="InterPro" id="IPR005025">
    <property type="entry name" value="FMN_Rdtase-like_dom"/>
</dbReference>
<evidence type="ECO:0000256" key="1">
    <source>
        <dbReference type="ARBA" id="ARBA00022630"/>
    </source>
</evidence>
<dbReference type="PANTHER" id="PTHR43278">
    <property type="entry name" value="NAD(P)H-DEPENDENT FMN-CONTAINING OXIDOREDUCTASE YWQN-RELATED"/>
    <property type="match status" value="1"/>
</dbReference>
<accession>A0ABT2TMY0</accession>
<evidence type="ECO:0000259" key="3">
    <source>
        <dbReference type="Pfam" id="PF03358"/>
    </source>
</evidence>
<dbReference type="InterPro" id="IPR029039">
    <property type="entry name" value="Flavoprotein-like_sf"/>
</dbReference>
<comment type="caution">
    <text evidence="4">The sequence shown here is derived from an EMBL/GenBank/DDBJ whole genome shotgun (WGS) entry which is preliminary data.</text>
</comment>
<dbReference type="RefSeq" id="WP_158426228.1">
    <property type="nucleotide sequence ID" value="NZ_JAOQJQ010000008.1"/>
</dbReference>
<dbReference type="Pfam" id="PF03358">
    <property type="entry name" value="FMN_red"/>
    <property type="match status" value="1"/>
</dbReference>
<dbReference type="Gene3D" id="3.40.50.360">
    <property type="match status" value="1"/>
</dbReference>